<dbReference type="PANTHER" id="PTHR33264">
    <property type="entry name" value="EXPRESSED PROTEIN"/>
    <property type="match status" value="1"/>
</dbReference>
<organism evidence="2 3">
    <name type="scientific">Lithospermum erythrorhizon</name>
    <name type="common">Purple gromwell</name>
    <name type="synonym">Lithospermum officinale var. erythrorhizon</name>
    <dbReference type="NCBI Taxonomy" id="34254"/>
    <lineage>
        <taxon>Eukaryota</taxon>
        <taxon>Viridiplantae</taxon>
        <taxon>Streptophyta</taxon>
        <taxon>Embryophyta</taxon>
        <taxon>Tracheophyta</taxon>
        <taxon>Spermatophyta</taxon>
        <taxon>Magnoliopsida</taxon>
        <taxon>eudicotyledons</taxon>
        <taxon>Gunneridae</taxon>
        <taxon>Pentapetalae</taxon>
        <taxon>asterids</taxon>
        <taxon>lamiids</taxon>
        <taxon>Boraginales</taxon>
        <taxon>Boraginaceae</taxon>
        <taxon>Boraginoideae</taxon>
        <taxon>Lithospermeae</taxon>
        <taxon>Lithospermum</taxon>
    </lineage>
</organism>
<accession>A0AAV3Q849</accession>
<evidence type="ECO:0000313" key="2">
    <source>
        <dbReference type="EMBL" id="GAA0160120.1"/>
    </source>
</evidence>
<dbReference type="Proteomes" id="UP001454036">
    <property type="component" value="Unassembled WGS sequence"/>
</dbReference>
<name>A0AAV3Q849_LITER</name>
<dbReference type="PANTHER" id="PTHR33264:SF8">
    <property type="entry name" value="EXPRESSED PROTEIN"/>
    <property type="match status" value="1"/>
</dbReference>
<protein>
    <submittedName>
        <fullName evidence="2">Uncharacterized protein</fullName>
    </submittedName>
</protein>
<dbReference type="EMBL" id="BAABME010020335">
    <property type="protein sequence ID" value="GAA0160120.1"/>
    <property type="molecule type" value="Genomic_DNA"/>
</dbReference>
<keyword evidence="3" id="KW-1185">Reference proteome</keyword>
<evidence type="ECO:0000256" key="1">
    <source>
        <dbReference type="SAM" id="MobiDB-lite"/>
    </source>
</evidence>
<evidence type="ECO:0000313" key="3">
    <source>
        <dbReference type="Proteomes" id="UP001454036"/>
    </source>
</evidence>
<gene>
    <name evidence="2" type="ORF">LIER_38979</name>
</gene>
<proteinExistence type="predicted"/>
<dbReference type="AlphaFoldDB" id="A0AAV3Q849"/>
<feature type="region of interest" description="Disordered" evidence="1">
    <location>
        <begin position="1"/>
        <end position="28"/>
    </location>
</feature>
<reference evidence="2 3" key="1">
    <citation type="submission" date="2024-01" db="EMBL/GenBank/DDBJ databases">
        <title>The complete chloroplast genome sequence of Lithospermum erythrorhizon: insights into the phylogenetic relationship among Boraginaceae species and the maternal lineages of purple gromwells.</title>
        <authorList>
            <person name="Okada T."/>
            <person name="Watanabe K."/>
        </authorList>
    </citation>
    <scope>NUCLEOTIDE SEQUENCE [LARGE SCALE GENOMIC DNA]</scope>
</reference>
<feature type="compositionally biased region" description="Basic and acidic residues" evidence="1">
    <location>
        <begin position="15"/>
        <end position="28"/>
    </location>
</feature>
<sequence>MKRKKPGESPMSKEIVLHETRPSHNRREPLLDNKYFSSRGQLPPTSNSYGNSRCAEVVGATSAECAAVCCCCPCAVVNLLILAVYKLPAGIYKKAIRKKRRRRMILNGNGLPPPERRWDCGELELVAMVDALHSDRDILALEEEMWGKFYGSGFFRSPSQRSDVIHG</sequence>
<comment type="caution">
    <text evidence="2">The sequence shown here is derived from an EMBL/GenBank/DDBJ whole genome shotgun (WGS) entry which is preliminary data.</text>
</comment>